<evidence type="ECO:0000313" key="2">
    <source>
        <dbReference type="EMBL" id="MFJ2288152.1"/>
    </source>
</evidence>
<organism evidence="2 3">
    <name type="scientific">Pseudomonas iridis</name>
    <dbReference type="NCBI Taxonomy" id="2710587"/>
    <lineage>
        <taxon>Bacteria</taxon>
        <taxon>Pseudomonadati</taxon>
        <taxon>Pseudomonadota</taxon>
        <taxon>Gammaproteobacteria</taxon>
        <taxon>Pseudomonadales</taxon>
        <taxon>Pseudomonadaceae</taxon>
        <taxon>Pseudomonas</taxon>
    </lineage>
</organism>
<name>A0ABW8DLP9_9PSED</name>
<dbReference type="RefSeq" id="WP_401232101.1">
    <property type="nucleotide sequence ID" value="NZ_JBIUVY010000030.1"/>
</dbReference>
<evidence type="ECO:0000256" key="1">
    <source>
        <dbReference type="SAM" id="SignalP"/>
    </source>
</evidence>
<accession>A0ABW8DLP9</accession>
<proteinExistence type="predicted"/>
<reference evidence="2 3" key="1">
    <citation type="submission" date="2024-10" db="EMBL/GenBank/DDBJ databases">
        <title>The Natural Products Discovery Center: Release of the First 8490 Sequenced Strains for Exploring Actinobacteria Biosynthetic Diversity.</title>
        <authorList>
            <person name="Kalkreuter E."/>
            <person name="Kautsar S.A."/>
            <person name="Yang D."/>
            <person name="Bader C.D."/>
            <person name="Teijaro C.N."/>
            <person name="Fluegel L."/>
            <person name="Davis C.M."/>
            <person name="Simpson J.R."/>
            <person name="Lauterbach L."/>
            <person name="Steele A.D."/>
            <person name="Gui C."/>
            <person name="Meng S."/>
            <person name="Li G."/>
            <person name="Viehrig K."/>
            <person name="Ye F."/>
            <person name="Su P."/>
            <person name="Kiefer A.F."/>
            <person name="Nichols A."/>
            <person name="Cepeda A.J."/>
            <person name="Yan W."/>
            <person name="Fan B."/>
            <person name="Jiang Y."/>
            <person name="Adhikari A."/>
            <person name="Zheng C.-J."/>
            <person name="Schuster L."/>
            <person name="Cowan T.M."/>
            <person name="Smanski M.J."/>
            <person name="Chevrette M.G."/>
            <person name="De Carvalho L.P.S."/>
            <person name="Shen B."/>
        </authorList>
    </citation>
    <scope>NUCLEOTIDE SEQUENCE [LARGE SCALE GENOMIC DNA]</scope>
    <source>
        <strain evidence="2 3">NPDC087689</strain>
    </source>
</reference>
<protein>
    <submittedName>
        <fullName evidence="2">Uncharacterized protein</fullName>
    </submittedName>
</protein>
<keyword evidence="1" id="KW-0732">Signal</keyword>
<feature type="signal peptide" evidence="1">
    <location>
        <begin position="1"/>
        <end position="24"/>
    </location>
</feature>
<feature type="chain" id="PRO_5045341364" evidence="1">
    <location>
        <begin position="25"/>
        <end position="112"/>
    </location>
</feature>
<evidence type="ECO:0000313" key="3">
    <source>
        <dbReference type="Proteomes" id="UP001617296"/>
    </source>
</evidence>
<dbReference type="EMBL" id="JBIUVY010000030">
    <property type="protein sequence ID" value="MFJ2288152.1"/>
    <property type="molecule type" value="Genomic_DNA"/>
</dbReference>
<dbReference type="Proteomes" id="UP001617296">
    <property type="component" value="Unassembled WGS sequence"/>
</dbReference>
<sequence>MDVERRLSGFAILVAALCISTAQADESEQSVNNAFTMCRMLDSTGSLTEPCDVSGWNSSVIISVDASAAEARKLCPSIKKMLQNNDMKFGPGWTMKVTSPYSGDKAIATCPL</sequence>
<keyword evidence="3" id="KW-1185">Reference proteome</keyword>
<comment type="caution">
    <text evidence="2">The sequence shown here is derived from an EMBL/GenBank/DDBJ whole genome shotgun (WGS) entry which is preliminary data.</text>
</comment>
<gene>
    <name evidence="2" type="ORF">ACIOUF_17625</name>
</gene>